<evidence type="ECO:0000259" key="1">
    <source>
        <dbReference type="Pfam" id="PF01261"/>
    </source>
</evidence>
<sequence>MNLGIIADPTEESFIMAKNKGLDFIELCININVDVDEFISNVDQIIQWINAYNVKIGSIGRWGSNRIDEKGNICQDELEKEYKLIEACKKLGCGVYVCGCNEQESLSYLENCQAAINFFEKLLAYGKELGIKIATYNCRWNNFVYSEKAWNIIHGQLDELGIKYDPSHSYYDDNDNYLSEIAKWGNRFYHFHIKGALKVDGKRYDDPPAGMDQLDWNSIMAILYKMGYDGNLSIEPHSATWKGKLGDKGVDYTIKYMSNLVL</sequence>
<gene>
    <name evidence="2" type="ORF">HYG85_20460</name>
</gene>
<feature type="domain" description="Xylose isomerase-like TIM barrel" evidence="1">
    <location>
        <begin position="17"/>
        <end position="240"/>
    </location>
</feature>
<name>A0A8J8SE39_9FIRM</name>
<dbReference type="EMBL" id="CP058561">
    <property type="protein sequence ID" value="QUH31165.1"/>
    <property type="molecule type" value="Genomic_DNA"/>
</dbReference>
<protein>
    <submittedName>
        <fullName evidence="2">Sugar phosphate isomerase/epimerase</fullName>
    </submittedName>
</protein>
<dbReference type="RefSeq" id="WP_212691241.1">
    <property type="nucleotide sequence ID" value="NZ_CP058561.1"/>
</dbReference>
<dbReference type="Pfam" id="PF01261">
    <property type="entry name" value="AP_endonuc_2"/>
    <property type="match status" value="1"/>
</dbReference>
<dbReference type="Proteomes" id="UP000677305">
    <property type="component" value="Chromosome"/>
</dbReference>
<evidence type="ECO:0000313" key="3">
    <source>
        <dbReference type="Proteomes" id="UP000677305"/>
    </source>
</evidence>
<proteinExistence type="predicted"/>
<dbReference type="PANTHER" id="PTHR12110">
    <property type="entry name" value="HYDROXYPYRUVATE ISOMERASE"/>
    <property type="match status" value="1"/>
</dbReference>
<dbReference type="AlphaFoldDB" id="A0A8J8SE39"/>
<dbReference type="SUPFAM" id="SSF51658">
    <property type="entry name" value="Xylose isomerase-like"/>
    <property type="match status" value="1"/>
</dbReference>
<dbReference type="PANTHER" id="PTHR12110:SF21">
    <property type="entry name" value="XYLOSE ISOMERASE-LIKE TIM BARREL DOMAIN-CONTAINING PROTEIN"/>
    <property type="match status" value="1"/>
</dbReference>
<dbReference type="InterPro" id="IPR050312">
    <property type="entry name" value="IolE/XylAMocC-like"/>
</dbReference>
<keyword evidence="3" id="KW-1185">Reference proteome</keyword>
<keyword evidence="2" id="KW-0413">Isomerase</keyword>
<dbReference type="InterPro" id="IPR036237">
    <property type="entry name" value="Xyl_isomerase-like_sf"/>
</dbReference>
<accession>A0A8J8SE39</accession>
<dbReference type="InterPro" id="IPR013022">
    <property type="entry name" value="Xyl_isomerase-like_TIM-brl"/>
</dbReference>
<reference evidence="2 3" key="1">
    <citation type="submission" date="2020-07" db="EMBL/GenBank/DDBJ databases">
        <title>Vallitalea guaymasensis genome.</title>
        <authorList>
            <person name="Postec A."/>
        </authorList>
    </citation>
    <scope>NUCLEOTIDE SEQUENCE [LARGE SCALE GENOMIC DNA]</scope>
    <source>
        <strain evidence="2 3">Ra1766G1</strain>
    </source>
</reference>
<organism evidence="2 3">
    <name type="scientific">Vallitalea guaymasensis</name>
    <dbReference type="NCBI Taxonomy" id="1185412"/>
    <lineage>
        <taxon>Bacteria</taxon>
        <taxon>Bacillati</taxon>
        <taxon>Bacillota</taxon>
        <taxon>Clostridia</taxon>
        <taxon>Lachnospirales</taxon>
        <taxon>Vallitaleaceae</taxon>
        <taxon>Vallitalea</taxon>
    </lineage>
</organism>
<dbReference type="KEGG" id="vgu:HYG85_20460"/>
<evidence type="ECO:0000313" key="2">
    <source>
        <dbReference type="EMBL" id="QUH31165.1"/>
    </source>
</evidence>
<dbReference type="GO" id="GO:0016853">
    <property type="term" value="F:isomerase activity"/>
    <property type="evidence" value="ECO:0007669"/>
    <property type="project" value="UniProtKB-KW"/>
</dbReference>
<dbReference type="Gene3D" id="3.20.20.150">
    <property type="entry name" value="Divalent-metal-dependent TIM barrel enzymes"/>
    <property type="match status" value="1"/>
</dbReference>